<dbReference type="Proteomes" id="UP000747110">
    <property type="component" value="Unassembled WGS sequence"/>
</dbReference>
<dbReference type="SUPFAM" id="SSF55770">
    <property type="entry name" value="Profilin (actin-binding protein)"/>
    <property type="match status" value="1"/>
</dbReference>
<evidence type="ECO:0000313" key="1">
    <source>
        <dbReference type="EMBL" id="GIL75938.1"/>
    </source>
</evidence>
<dbReference type="AlphaFoldDB" id="A0A8J4C714"/>
<dbReference type="OrthoDB" id="10259541at2759"/>
<dbReference type="EMBL" id="BNCQ01000008">
    <property type="protein sequence ID" value="GIM00648.1"/>
    <property type="molecule type" value="Genomic_DNA"/>
</dbReference>
<dbReference type="PANTHER" id="PTHR41752">
    <property type="entry name" value="PROFILIN"/>
    <property type="match status" value="1"/>
</dbReference>
<dbReference type="PANTHER" id="PTHR41752:SF1">
    <property type="entry name" value="PROFILIN"/>
    <property type="match status" value="1"/>
</dbReference>
<reference evidence="1" key="1">
    <citation type="journal article" date="2021" name="Proc. Natl. Acad. Sci. U.S.A.">
        <title>Three genomes in the algal genus Volvox reveal the fate of a haploid sex-determining region after a transition to homothallism.</title>
        <authorList>
            <person name="Yamamoto K."/>
            <person name="Hamaji T."/>
            <person name="Kawai-Toyooka H."/>
            <person name="Matsuzaki R."/>
            <person name="Takahashi F."/>
            <person name="Nishimura Y."/>
            <person name="Kawachi M."/>
            <person name="Noguchi H."/>
            <person name="Minakuchi Y."/>
            <person name="Umen J.G."/>
            <person name="Toyoda A."/>
            <person name="Nozaki H."/>
        </authorList>
    </citation>
    <scope>NUCLEOTIDE SEQUENCE</scope>
    <source>
        <strain evidence="2">NIES-3785</strain>
        <strain evidence="1">NIES-3786</strain>
    </source>
</reference>
<organism evidence="1 3">
    <name type="scientific">Volvox reticuliferus</name>
    <dbReference type="NCBI Taxonomy" id="1737510"/>
    <lineage>
        <taxon>Eukaryota</taxon>
        <taxon>Viridiplantae</taxon>
        <taxon>Chlorophyta</taxon>
        <taxon>core chlorophytes</taxon>
        <taxon>Chlorophyceae</taxon>
        <taxon>CS clade</taxon>
        <taxon>Chlamydomonadales</taxon>
        <taxon>Volvocaceae</taxon>
        <taxon>Volvox</taxon>
    </lineage>
</organism>
<protein>
    <recommendedName>
        <fullName evidence="4">Profilin</fullName>
    </recommendedName>
</protein>
<dbReference type="Pfam" id="PF00235">
    <property type="entry name" value="Profilin"/>
    <property type="match status" value="1"/>
</dbReference>
<dbReference type="GO" id="GO:0003779">
    <property type="term" value="F:actin binding"/>
    <property type="evidence" value="ECO:0007669"/>
    <property type="project" value="InterPro"/>
</dbReference>
<gene>
    <name evidence="1" type="ORF">Vretifemale_5568</name>
    <name evidence="2" type="ORF">Vretimale_5512</name>
</gene>
<dbReference type="Gene3D" id="3.30.450.30">
    <property type="entry name" value="Dynein light chain 2a, cytoplasmic"/>
    <property type="match status" value="1"/>
</dbReference>
<dbReference type="Proteomes" id="UP000722791">
    <property type="component" value="Unassembled WGS sequence"/>
</dbReference>
<evidence type="ECO:0008006" key="4">
    <source>
        <dbReference type="Google" id="ProtNLM"/>
    </source>
</evidence>
<evidence type="ECO:0000313" key="2">
    <source>
        <dbReference type="EMBL" id="GIM00648.1"/>
    </source>
</evidence>
<keyword evidence="3" id="KW-1185">Reference proteome</keyword>
<evidence type="ECO:0000313" key="3">
    <source>
        <dbReference type="Proteomes" id="UP000747110"/>
    </source>
</evidence>
<proteinExistence type="predicted"/>
<accession>A0A8J4C714</accession>
<dbReference type="InterPro" id="IPR036140">
    <property type="entry name" value="PFN_sf"/>
</dbReference>
<dbReference type="EMBL" id="BNCP01000008">
    <property type="protein sequence ID" value="GIL75938.1"/>
    <property type="molecule type" value="Genomic_DNA"/>
</dbReference>
<comment type="caution">
    <text evidence="1">The sequence shown here is derived from an EMBL/GenBank/DDBJ whole genome shotgun (WGS) entry which is preliminary data.</text>
</comment>
<dbReference type="InterPro" id="IPR048278">
    <property type="entry name" value="PFN"/>
</dbReference>
<name>A0A8J4C714_9CHLO</name>
<sequence length="135" mass="15039">MSQIAIAEPAKAALKDASRFLFFNEQGTVLASSFTVEPSELKPLELLFSDRDEAIKHGMIVLGTRYEVHRHHPPLIYGRTMGAVPEESEGCAICKIENGIGGQTCYGLITYQMPNISARMVPLLQKFCYEHLEPK</sequence>